<reference evidence="12" key="1">
    <citation type="submission" date="2017-04" db="EMBL/GenBank/DDBJ databases">
        <authorList>
            <person name="Varghese N."/>
            <person name="Submissions S."/>
        </authorList>
    </citation>
    <scope>NUCLEOTIDE SEQUENCE [LARGE SCALE GENOMIC DNA]</scope>
    <source>
        <strain evidence="12">B4P</strain>
    </source>
</reference>
<keyword evidence="6 9" id="KW-0812">Transmembrane</keyword>
<evidence type="ECO:0000256" key="7">
    <source>
        <dbReference type="ARBA" id="ARBA00022989"/>
    </source>
</evidence>
<protein>
    <submittedName>
        <fullName evidence="11">Polar amino acid transport system permease protein</fullName>
    </submittedName>
</protein>
<name>A0A1X7FT61_9HYPH</name>
<dbReference type="PROSITE" id="PS50928">
    <property type="entry name" value="ABC_TM1"/>
    <property type="match status" value="1"/>
</dbReference>
<feature type="transmembrane region" description="Helical" evidence="9">
    <location>
        <begin position="39"/>
        <end position="62"/>
    </location>
</feature>
<dbReference type="Gene3D" id="1.10.3720.10">
    <property type="entry name" value="MetI-like"/>
    <property type="match status" value="1"/>
</dbReference>
<dbReference type="SUPFAM" id="SSF161098">
    <property type="entry name" value="MetI-like"/>
    <property type="match status" value="1"/>
</dbReference>
<keyword evidence="8 9" id="KW-0472">Membrane</keyword>
<keyword evidence="5" id="KW-0997">Cell inner membrane</keyword>
<feature type="transmembrane region" description="Helical" evidence="9">
    <location>
        <begin position="83"/>
        <end position="101"/>
    </location>
</feature>
<dbReference type="NCBIfam" id="TIGR01726">
    <property type="entry name" value="HEQRo_perm_3TM"/>
    <property type="match status" value="1"/>
</dbReference>
<proteinExistence type="inferred from homology"/>
<dbReference type="PANTHER" id="PTHR30614">
    <property type="entry name" value="MEMBRANE COMPONENT OF AMINO ACID ABC TRANSPORTER"/>
    <property type="match status" value="1"/>
</dbReference>
<dbReference type="AlphaFoldDB" id="A0A1X7FT61"/>
<dbReference type="GO" id="GO:0043190">
    <property type="term" value="C:ATP-binding cassette (ABC) transporter complex"/>
    <property type="evidence" value="ECO:0007669"/>
    <property type="project" value="InterPro"/>
</dbReference>
<evidence type="ECO:0000256" key="3">
    <source>
        <dbReference type="ARBA" id="ARBA00022448"/>
    </source>
</evidence>
<dbReference type="InterPro" id="IPR035906">
    <property type="entry name" value="MetI-like_sf"/>
</dbReference>
<sequence length="252" mass="27182">MITNIQTFFQDLASSGINLTIFYDAFDFDRFVTGLGNTLLLILISALLSIVIGAGCAAILTLSNGFAAAIVRGYIALFRNTPLIVQMYFFYFAIGSIMPVGRNELGLPQPLISSFSWAVLSLSLYSGAFNTETFRAGIGAVHNSYEEAALALGYGKRQAFFSVTAPLALRFSFASLANNLVDLTKATTVAYAVGVAELLYVSNQIWSDSLNTIEMMNVMLVIYLVLTGAVVFIINRVEAAMRLPGFGLGDGQ</sequence>
<dbReference type="InterPro" id="IPR010065">
    <property type="entry name" value="AA_ABC_transptr_permease_3TM"/>
</dbReference>
<dbReference type="GO" id="GO:0006865">
    <property type="term" value="P:amino acid transport"/>
    <property type="evidence" value="ECO:0007669"/>
    <property type="project" value="TreeGrafter"/>
</dbReference>
<keyword evidence="4" id="KW-1003">Cell membrane</keyword>
<feature type="transmembrane region" description="Helical" evidence="9">
    <location>
        <begin position="215"/>
        <end position="234"/>
    </location>
</feature>
<accession>A0A1X7FT61</accession>
<evidence type="ECO:0000313" key="12">
    <source>
        <dbReference type="Proteomes" id="UP000192903"/>
    </source>
</evidence>
<evidence type="ECO:0000256" key="4">
    <source>
        <dbReference type="ARBA" id="ARBA00022475"/>
    </source>
</evidence>
<feature type="domain" description="ABC transmembrane type-1" evidence="10">
    <location>
        <begin position="35"/>
        <end position="234"/>
    </location>
</feature>
<dbReference type="RefSeq" id="WP_200814127.1">
    <property type="nucleotide sequence ID" value="NZ_FXAF01000008.1"/>
</dbReference>
<dbReference type="CDD" id="cd06261">
    <property type="entry name" value="TM_PBP2"/>
    <property type="match status" value="1"/>
</dbReference>
<evidence type="ECO:0000256" key="1">
    <source>
        <dbReference type="ARBA" id="ARBA00004429"/>
    </source>
</evidence>
<dbReference type="Pfam" id="PF00528">
    <property type="entry name" value="BPD_transp_1"/>
    <property type="match status" value="1"/>
</dbReference>
<evidence type="ECO:0000256" key="8">
    <source>
        <dbReference type="ARBA" id="ARBA00023136"/>
    </source>
</evidence>
<evidence type="ECO:0000313" key="11">
    <source>
        <dbReference type="EMBL" id="SMF58360.1"/>
    </source>
</evidence>
<evidence type="ECO:0000256" key="2">
    <source>
        <dbReference type="ARBA" id="ARBA00010072"/>
    </source>
</evidence>
<dbReference type="STRING" id="464029.SAMN02982989_0759"/>
<dbReference type="EMBL" id="FXAF01000008">
    <property type="protein sequence ID" value="SMF58360.1"/>
    <property type="molecule type" value="Genomic_DNA"/>
</dbReference>
<dbReference type="PANTHER" id="PTHR30614:SF10">
    <property type="entry name" value="ARGININE ABC TRANSPORTER PERMEASE PROTEIN ARTM"/>
    <property type="match status" value="1"/>
</dbReference>
<dbReference type="Proteomes" id="UP000192903">
    <property type="component" value="Unassembled WGS sequence"/>
</dbReference>
<comment type="subcellular location">
    <subcellularLocation>
        <location evidence="1">Cell inner membrane</location>
        <topology evidence="1">Multi-pass membrane protein</topology>
    </subcellularLocation>
    <subcellularLocation>
        <location evidence="9">Cell membrane</location>
        <topology evidence="9">Multi-pass membrane protein</topology>
    </subcellularLocation>
</comment>
<keyword evidence="12" id="KW-1185">Reference proteome</keyword>
<dbReference type="GO" id="GO:0022857">
    <property type="term" value="F:transmembrane transporter activity"/>
    <property type="evidence" value="ECO:0007669"/>
    <property type="project" value="InterPro"/>
</dbReference>
<organism evidence="11 12">
    <name type="scientific">Xaviernesmea oryzae</name>
    <dbReference type="NCBI Taxonomy" id="464029"/>
    <lineage>
        <taxon>Bacteria</taxon>
        <taxon>Pseudomonadati</taxon>
        <taxon>Pseudomonadota</taxon>
        <taxon>Alphaproteobacteria</taxon>
        <taxon>Hyphomicrobiales</taxon>
        <taxon>Rhizobiaceae</taxon>
        <taxon>Rhizobium/Agrobacterium group</taxon>
        <taxon>Xaviernesmea</taxon>
    </lineage>
</organism>
<evidence type="ECO:0000256" key="5">
    <source>
        <dbReference type="ARBA" id="ARBA00022519"/>
    </source>
</evidence>
<keyword evidence="7 9" id="KW-1133">Transmembrane helix</keyword>
<comment type="similarity">
    <text evidence="2">Belongs to the binding-protein-dependent transport system permease family. HisMQ subfamily.</text>
</comment>
<dbReference type="InterPro" id="IPR000515">
    <property type="entry name" value="MetI-like"/>
</dbReference>
<evidence type="ECO:0000259" key="10">
    <source>
        <dbReference type="PROSITE" id="PS50928"/>
    </source>
</evidence>
<gene>
    <name evidence="11" type="ORF">SAMN02982989_0759</name>
</gene>
<feature type="transmembrane region" description="Helical" evidence="9">
    <location>
        <begin position="107"/>
        <end position="125"/>
    </location>
</feature>
<dbReference type="InterPro" id="IPR043429">
    <property type="entry name" value="ArtM/GltK/GlnP/TcyL/YhdX-like"/>
</dbReference>
<keyword evidence="3 9" id="KW-0813">Transport</keyword>
<evidence type="ECO:0000256" key="6">
    <source>
        <dbReference type="ARBA" id="ARBA00022692"/>
    </source>
</evidence>
<evidence type="ECO:0000256" key="9">
    <source>
        <dbReference type="RuleBase" id="RU363032"/>
    </source>
</evidence>